<sequence>MTGDPGSIDFTMDPNGHNALVISENNANLVDNTFKVPGANGCGLLGSLNQIINWTMNLPAAPGKNSVSFAQTNANFVLDDNLADLTAALSDSAAH</sequence>
<dbReference type="RefSeq" id="WP_035869209.1">
    <property type="nucleotide sequence ID" value="NZ_KK853997.1"/>
</dbReference>
<dbReference type="HOGENOM" id="CLU_2369116_0_0_11"/>
<dbReference type="EMBL" id="JNBY01000148">
    <property type="protein sequence ID" value="KDN81340.1"/>
    <property type="molecule type" value="Genomic_DNA"/>
</dbReference>
<dbReference type="PATRIC" id="fig|1348663.4.peg.6747"/>
<accession>A0A066YTU6</accession>
<evidence type="ECO:0000313" key="2">
    <source>
        <dbReference type="Proteomes" id="UP000027178"/>
    </source>
</evidence>
<name>A0A066YTU6_9ACTN</name>
<dbReference type="Proteomes" id="UP000027178">
    <property type="component" value="Unassembled WGS sequence"/>
</dbReference>
<keyword evidence="2" id="KW-1185">Reference proteome</keyword>
<dbReference type="AlphaFoldDB" id="A0A066YTU6"/>
<evidence type="ECO:0000313" key="1">
    <source>
        <dbReference type="EMBL" id="KDN81340.1"/>
    </source>
</evidence>
<gene>
    <name evidence="1" type="ORF">KCH_69720</name>
</gene>
<reference evidence="1 2" key="1">
    <citation type="submission" date="2014-05" db="EMBL/GenBank/DDBJ databases">
        <title>Draft Genome Sequence of Kitasatospora cheerisanensis KCTC 2395.</title>
        <authorList>
            <person name="Nam D.H."/>
        </authorList>
    </citation>
    <scope>NUCLEOTIDE SEQUENCE [LARGE SCALE GENOMIC DNA]</scope>
    <source>
        <strain evidence="1 2">KCTC 2395</strain>
    </source>
</reference>
<proteinExistence type="predicted"/>
<dbReference type="OrthoDB" id="4461339at2"/>
<comment type="caution">
    <text evidence="1">The sequence shown here is derived from an EMBL/GenBank/DDBJ whole genome shotgun (WGS) entry which is preliminary data.</text>
</comment>
<protein>
    <submittedName>
        <fullName evidence="1">Uncharacterized protein</fullName>
    </submittedName>
</protein>
<organism evidence="1 2">
    <name type="scientific">Kitasatospora cheerisanensis KCTC 2395</name>
    <dbReference type="NCBI Taxonomy" id="1348663"/>
    <lineage>
        <taxon>Bacteria</taxon>
        <taxon>Bacillati</taxon>
        <taxon>Actinomycetota</taxon>
        <taxon>Actinomycetes</taxon>
        <taxon>Kitasatosporales</taxon>
        <taxon>Streptomycetaceae</taxon>
        <taxon>Kitasatospora</taxon>
    </lineage>
</organism>